<dbReference type="AlphaFoldDB" id="A0A673NHM3"/>
<dbReference type="SMART" id="SM00449">
    <property type="entry name" value="SPRY"/>
    <property type="match status" value="1"/>
</dbReference>
<name>A0A673NHM3_9TELE</name>
<reference evidence="4" key="1">
    <citation type="submission" date="2025-08" db="UniProtKB">
        <authorList>
            <consortium name="Ensembl"/>
        </authorList>
    </citation>
    <scope>IDENTIFICATION</scope>
</reference>
<proteinExistence type="predicted"/>
<organism evidence="4 5">
    <name type="scientific">Sinocyclocheilus rhinocerous</name>
    <dbReference type="NCBI Taxonomy" id="307959"/>
    <lineage>
        <taxon>Eukaryota</taxon>
        <taxon>Metazoa</taxon>
        <taxon>Chordata</taxon>
        <taxon>Craniata</taxon>
        <taxon>Vertebrata</taxon>
        <taxon>Euteleostomi</taxon>
        <taxon>Actinopterygii</taxon>
        <taxon>Neopterygii</taxon>
        <taxon>Teleostei</taxon>
        <taxon>Ostariophysi</taxon>
        <taxon>Cypriniformes</taxon>
        <taxon>Cyprinidae</taxon>
        <taxon>Cyprininae</taxon>
        <taxon>Sinocyclocheilus</taxon>
    </lineage>
</organism>
<dbReference type="SMART" id="SM00589">
    <property type="entry name" value="PRY"/>
    <property type="match status" value="1"/>
</dbReference>
<accession>A0A673NHM3</accession>
<dbReference type="InterPro" id="IPR043136">
    <property type="entry name" value="B30.2/SPRY_sf"/>
</dbReference>
<dbReference type="InterPro" id="IPR032675">
    <property type="entry name" value="LRR_dom_sf"/>
</dbReference>
<dbReference type="Ensembl" id="ENSSRHT00000103007.1">
    <property type="protein sequence ID" value="ENSSRHP00000100295.1"/>
    <property type="gene ID" value="ENSSRHG00000049155.1"/>
</dbReference>
<dbReference type="FunFam" id="3.80.10.10:FF:000474">
    <property type="entry name" value="Si:ch211-214c20.1"/>
    <property type="match status" value="1"/>
</dbReference>
<dbReference type="PRINTS" id="PR01407">
    <property type="entry name" value="BUTYPHLNCDUF"/>
</dbReference>
<dbReference type="InterPro" id="IPR013320">
    <property type="entry name" value="ConA-like_dom_sf"/>
</dbReference>
<dbReference type="SUPFAM" id="SSF49899">
    <property type="entry name" value="Concanavalin A-like lectins/glucanases"/>
    <property type="match status" value="1"/>
</dbReference>
<dbReference type="PANTHER" id="PTHR24106">
    <property type="entry name" value="NACHT, LRR AND CARD DOMAINS-CONTAINING"/>
    <property type="match status" value="1"/>
</dbReference>
<dbReference type="InterPro" id="IPR051261">
    <property type="entry name" value="NLR"/>
</dbReference>
<evidence type="ECO:0000259" key="3">
    <source>
        <dbReference type="PROSITE" id="PS50188"/>
    </source>
</evidence>
<evidence type="ECO:0000256" key="2">
    <source>
        <dbReference type="ARBA" id="ARBA00022737"/>
    </source>
</evidence>
<dbReference type="SUPFAM" id="SSF52047">
    <property type="entry name" value="RNI-like"/>
    <property type="match status" value="1"/>
</dbReference>
<dbReference type="Pfam" id="PF00622">
    <property type="entry name" value="SPRY"/>
    <property type="match status" value="1"/>
</dbReference>
<dbReference type="InterPro" id="IPR006574">
    <property type="entry name" value="PRY"/>
</dbReference>
<dbReference type="Pfam" id="PF13765">
    <property type="entry name" value="PRY"/>
    <property type="match status" value="1"/>
</dbReference>
<dbReference type="CDD" id="cd16040">
    <property type="entry name" value="SPRY_PRY_SNTX"/>
    <property type="match status" value="1"/>
</dbReference>
<keyword evidence="2" id="KW-0677">Repeat</keyword>
<dbReference type="Gene3D" id="3.80.10.10">
    <property type="entry name" value="Ribonuclease Inhibitor"/>
    <property type="match status" value="1"/>
</dbReference>
<dbReference type="Proteomes" id="UP000472270">
    <property type="component" value="Unassembled WGS sequence"/>
</dbReference>
<dbReference type="InterPro" id="IPR003877">
    <property type="entry name" value="SPRY_dom"/>
</dbReference>
<sequence length="351" mass="38997">EHHLMHLSTASEVRRVNNGVHMSSTLFYDLTVDVCVLLSFSLSGCNLTGQHCQSFLSSALQSSNCVLRELDLSNNDLQDSEVKLLSDGLKSPNCQLQILRLSGCMVTEEGCGYLSSALSLNPSHLRELDLSYNHPGQSGVQLLIHKLEDPNYKLQILNVDHGGEVRITAGLRKYACDLTLDPNTANNYIILTDENRRATYVKEPQPYPDHPERFVGGERVLCGESLTGRSYWEVEWSGWGQAAVAYKEIGRKGGSDCRFGYNDKSWSLICSNNRFTVRHNNNDTVIPAVRSSSNRAGVYLDVSAGSLSFYSVSDTHTLTHLHTFSTTFTEPLCAGFRVDYNSSVSLCDIKR</sequence>
<keyword evidence="1" id="KW-0433">Leucine-rich repeat</keyword>
<dbReference type="InterPro" id="IPR003879">
    <property type="entry name" value="Butyrophylin_SPRY"/>
</dbReference>
<dbReference type="Gene3D" id="2.60.120.920">
    <property type="match status" value="1"/>
</dbReference>
<evidence type="ECO:0000256" key="1">
    <source>
        <dbReference type="ARBA" id="ARBA00022614"/>
    </source>
</evidence>
<evidence type="ECO:0000313" key="5">
    <source>
        <dbReference type="Proteomes" id="UP000472270"/>
    </source>
</evidence>
<dbReference type="Pfam" id="PF00560">
    <property type="entry name" value="LRR_1"/>
    <property type="match status" value="1"/>
</dbReference>
<protein>
    <recommendedName>
        <fullName evidence="3">B30.2/SPRY domain-containing protein</fullName>
    </recommendedName>
</protein>
<reference evidence="4" key="2">
    <citation type="submission" date="2025-09" db="UniProtKB">
        <authorList>
            <consortium name="Ensembl"/>
        </authorList>
    </citation>
    <scope>IDENTIFICATION</scope>
</reference>
<dbReference type="FunFam" id="2.60.120.920:FF:000037">
    <property type="entry name" value="Si:dkey-191j3.2"/>
    <property type="match status" value="1"/>
</dbReference>
<feature type="domain" description="B30.2/SPRY" evidence="3">
    <location>
        <begin position="158"/>
        <end position="351"/>
    </location>
</feature>
<dbReference type="InterPro" id="IPR001611">
    <property type="entry name" value="Leu-rich_rpt"/>
</dbReference>
<keyword evidence="5" id="KW-1185">Reference proteome</keyword>
<dbReference type="SMART" id="SM00368">
    <property type="entry name" value="LRR_RI"/>
    <property type="match status" value="3"/>
</dbReference>
<evidence type="ECO:0000313" key="4">
    <source>
        <dbReference type="Ensembl" id="ENSSRHP00000100295.1"/>
    </source>
</evidence>
<dbReference type="PROSITE" id="PS50188">
    <property type="entry name" value="B302_SPRY"/>
    <property type="match status" value="1"/>
</dbReference>
<dbReference type="InterPro" id="IPR001870">
    <property type="entry name" value="B30.2/SPRY"/>
</dbReference>